<gene>
    <name evidence="6" type="ORF">OA50_05499</name>
</gene>
<dbReference type="InterPro" id="IPR050109">
    <property type="entry name" value="HTH-type_TetR-like_transc_reg"/>
</dbReference>
<dbReference type="InterPro" id="IPR009057">
    <property type="entry name" value="Homeodomain-like_sf"/>
</dbReference>
<dbReference type="InterPro" id="IPR036271">
    <property type="entry name" value="Tet_transcr_reg_TetR-rel_C_sf"/>
</dbReference>
<keyword evidence="3" id="KW-0804">Transcription</keyword>
<keyword evidence="1" id="KW-0805">Transcription regulation</keyword>
<dbReference type="PROSITE" id="PS50977">
    <property type="entry name" value="HTH_TETR_2"/>
    <property type="match status" value="1"/>
</dbReference>
<dbReference type="Pfam" id="PF00440">
    <property type="entry name" value="TetR_N"/>
    <property type="match status" value="1"/>
</dbReference>
<reference evidence="6 7" key="1">
    <citation type="submission" date="2014-10" db="EMBL/GenBank/DDBJ databases">
        <title>Genome sequence of Ponticoccus sp. strain UMTAT08 isolated from clonal culture of toxic dinoflagellate Alexandrium tamiyavanichii.</title>
        <authorList>
            <person name="Gan H.Y."/>
            <person name="Muhd D.-D."/>
            <person name="Mohd Noor M.E."/>
            <person name="Yeong Y.S."/>
            <person name="Usup G."/>
        </authorList>
    </citation>
    <scope>NUCLEOTIDE SEQUENCE [LARGE SCALE GENOMIC DNA]</scope>
    <source>
        <strain evidence="6 7">UMTAT08</strain>
    </source>
</reference>
<dbReference type="SUPFAM" id="SSF48498">
    <property type="entry name" value="Tetracyclin repressor-like, C-terminal domain"/>
    <property type="match status" value="1"/>
</dbReference>
<name>A0A0B3RTB1_9RHOB</name>
<dbReference type="Proteomes" id="UP000030960">
    <property type="component" value="Unassembled WGS sequence"/>
</dbReference>
<dbReference type="Gene3D" id="1.10.357.10">
    <property type="entry name" value="Tetracycline Repressor, domain 2"/>
    <property type="match status" value="1"/>
</dbReference>
<dbReference type="GO" id="GO:0003700">
    <property type="term" value="F:DNA-binding transcription factor activity"/>
    <property type="evidence" value="ECO:0007669"/>
    <property type="project" value="TreeGrafter"/>
</dbReference>
<evidence type="ECO:0000313" key="7">
    <source>
        <dbReference type="Proteomes" id="UP000030960"/>
    </source>
</evidence>
<dbReference type="PRINTS" id="PR00455">
    <property type="entry name" value="HTHTETR"/>
</dbReference>
<evidence type="ECO:0000256" key="1">
    <source>
        <dbReference type="ARBA" id="ARBA00023015"/>
    </source>
</evidence>
<organism evidence="6 7">
    <name type="scientific">Mameliella alba</name>
    <dbReference type="NCBI Taxonomy" id="561184"/>
    <lineage>
        <taxon>Bacteria</taxon>
        <taxon>Pseudomonadati</taxon>
        <taxon>Pseudomonadota</taxon>
        <taxon>Alphaproteobacteria</taxon>
        <taxon>Rhodobacterales</taxon>
        <taxon>Roseobacteraceae</taxon>
        <taxon>Mameliella</taxon>
    </lineage>
</organism>
<dbReference type="GO" id="GO:0000976">
    <property type="term" value="F:transcription cis-regulatory region binding"/>
    <property type="evidence" value="ECO:0007669"/>
    <property type="project" value="TreeGrafter"/>
</dbReference>
<feature type="domain" description="HTH tetR-type" evidence="5">
    <location>
        <begin position="9"/>
        <end position="69"/>
    </location>
</feature>
<dbReference type="PATRIC" id="fig|1515334.3.peg.5500"/>
<dbReference type="PANTHER" id="PTHR30055">
    <property type="entry name" value="HTH-TYPE TRANSCRIPTIONAL REGULATOR RUTR"/>
    <property type="match status" value="1"/>
</dbReference>
<dbReference type="AlphaFoldDB" id="A0A0B3RTB1"/>
<protein>
    <submittedName>
        <fullName evidence="6">Transcriptional regulator, TetR family</fullName>
    </submittedName>
</protein>
<dbReference type="SUPFAM" id="SSF46689">
    <property type="entry name" value="Homeodomain-like"/>
    <property type="match status" value="1"/>
</dbReference>
<keyword evidence="7" id="KW-1185">Reference proteome</keyword>
<evidence type="ECO:0000256" key="4">
    <source>
        <dbReference type="PROSITE-ProRule" id="PRU00335"/>
    </source>
</evidence>
<evidence type="ECO:0000259" key="5">
    <source>
        <dbReference type="PROSITE" id="PS50977"/>
    </source>
</evidence>
<feature type="DNA-binding region" description="H-T-H motif" evidence="4">
    <location>
        <begin position="32"/>
        <end position="51"/>
    </location>
</feature>
<dbReference type="PANTHER" id="PTHR30055:SF234">
    <property type="entry name" value="HTH-TYPE TRANSCRIPTIONAL REGULATOR BETI"/>
    <property type="match status" value="1"/>
</dbReference>
<evidence type="ECO:0000313" key="6">
    <source>
        <dbReference type="EMBL" id="KHQ49978.1"/>
    </source>
</evidence>
<evidence type="ECO:0000256" key="2">
    <source>
        <dbReference type="ARBA" id="ARBA00023125"/>
    </source>
</evidence>
<evidence type="ECO:0000256" key="3">
    <source>
        <dbReference type="ARBA" id="ARBA00023163"/>
    </source>
</evidence>
<keyword evidence="2 4" id="KW-0238">DNA-binding</keyword>
<dbReference type="EMBL" id="JSUQ01000034">
    <property type="protein sequence ID" value="KHQ49978.1"/>
    <property type="molecule type" value="Genomic_DNA"/>
</dbReference>
<accession>A0A0B3RTB1</accession>
<dbReference type="RefSeq" id="WP_043146818.1">
    <property type="nucleotide sequence ID" value="NZ_JSUQ01000034.1"/>
</dbReference>
<dbReference type="STRING" id="561184.SAMN05216376_11676"/>
<comment type="caution">
    <text evidence="6">The sequence shown here is derived from an EMBL/GenBank/DDBJ whole genome shotgun (WGS) entry which is preliminary data.</text>
</comment>
<dbReference type="InterPro" id="IPR001647">
    <property type="entry name" value="HTH_TetR"/>
</dbReference>
<proteinExistence type="predicted"/>
<sequence length="194" mass="20635">MMDAPPADQVKQEAILTAALAVMCQYGYRRTSMGDIAQAAGMSRPALYQHFQGKEDIARRMVEVYFDTAARAVSQALAGTGSVEDLLARGLAAKTGPMVRDMLDSPHGAELLDVKDSHAREVVAAGTARLTGVFADWLAREAAAGRVRLDGTAEEVAVLILGALDGIKRPPYAQFVEARERLAHVLGRGLATGS</sequence>